<dbReference type="Proteomes" id="UP000308092">
    <property type="component" value="Unassembled WGS sequence"/>
</dbReference>
<dbReference type="SUPFAM" id="SSF51905">
    <property type="entry name" value="FAD/NAD(P)-binding domain"/>
    <property type="match status" value="1"/>
</dbReference>
<dbReference type="Gene3D" id="3.50.50.60">
    <property type="entry name" value="FAD/NAD(P)-binding domain"/>
    <property type="match status" value="1"/>
</dbReference>
<dbReference type="GeneID" id="54329957"/>
<organism evidence="3 4">
    <name type="scientific">Aspergillus tanneri</name>
    <dbReference type="NCBI Taxonomy" id="1220188"/>
    <lineage>
        <taxon>Eukaryota</taxon>
        <taxon>Fungi</taxon>
        <taxon>Dikarya</taxon>
        <taxon>Ascomycota</taxon>
        <taxon>Pezizomycotina</taxon>
        <taxon>Eurotiomycetes</taxon>
        <taxon>Eurotiomycetidae</taxon>
        <taxon>Eurotiales</taxon>
        <taxon>Aspergillaceae</taxon>
        <taxon>Aspergillus</taxon>
        <taxon>Aspergillus subgen. Circumdati</taxon>
    </lineage>
</organism>
<dbReference type="RefSeq" id="XP_033425195.1">
    <property type="nucleotide sequence ID" value="XM_033571880.1"/>
</dbReference>
<protein>
    <recommendedName>
        <fullName evidence="1">Amine oxidase domain-containing protein</fullName>
    </recommendedName>
</protein>
<gene>
    <name evidence="2" type="ORF">ATNIH1004_007255</name>
    <name evidence="3" type="ORF">EYZ11_011931</name>
</gene>
<proteinExistence type="predicted"/>
<evidence type="ECO:0000313" key="5">
    <source>
        <dbReference type="Proteomes" id="UP000324241"/>
    </source>
</evidence>
<evidence type="ECO:0000313" key="2">
    <source>
        <dbReference type="EMBL" id="KAA8645834.1"/>
    </source>
</evidence>
<dbReference type="SUPFAM" id="SSF54373">
    <property type="entry name" value="FAD-linked reductases, C-terminal domain"/>
    <property type="match status" value="1"/>
</dbReference>
<dbReference type="PANTHER" id="PTHR10742">
    <property type="entry name" value="FLAVIN MONOAMINE OXIDASE"/>
    <property type="match status" value="1"/>
</dbReference>
<evidence type="ECO:0000313" key="4">
    <source>
        <dbReference type="Proteomes" id="UP000308092"/>
    </source>
</evidence>
<evidence type="ECO:0000259" key="1">
    <source>
        <dbReference type="Pfam" id="PF01593"/>
    </source>
</evidence>
<dbReference type="InterPro" id="IPR050281">
    <property type="entry name" value="Flavin_monoamine_oxidase"/>
</dbReference>
<dbReference type="Gene3D" id="1.10.10.1620">
    <property type="match status" value="1"/>
</dbReference>
<keyword evidence="4" id="KW-1185">Reference proteome</keyword>
<dbReference type="GO" id="GO:0009063">
    <property type="term" value="P:amino acid catabolic process"/>
    <property type="evidence" value="ECO:0007669"/>
    <property type="project" value="TreeGrafter"/>
</dbReference>
<dbReference type="VEuPathDB" id="FungiDB:EYZ11_011931"/>
<dbReference type="PANTHER" id="PTHR10742:SF342">
    <property type="entry name" value="AMINE OXIDASE"/>
    <property type="match status" value="1"/>
</dbReference>
<dbReference type="Pfam" id="PF01593">
    <property type="entry name" value="Amino_oxidase"/>
    <property type="match status" value="1"/>
</dbReference>
<dbReference type="GO" id="GO:0001716">
    <property type="term" value="F:L-amino-acid oxidase activity"/>
    <property type="evidence" value="ECO:0007669"/>
    <property type="project" value="TreeGrafter"/>
</dbReference>
<evidence type="ECO:0000313" key="3">
    <source>
        <dbReference type="EMBL" id="THC88619.1"/>
    </source>
</evidence>
<feature type="domain" description="Amine oxidase" evidence="1">
    <location>
        <begin position="83"/>
        <end position="565"/>
    </location>
</feature>
<dbReference type="Proteomes" id="UP000324241">
    <property type="component" value="Unassembled WGS sequence"/>
</dbReference>
<dbReference type="EMBL" id="QUQM01000007">
    <property type="protein sequence ID" value="KAA8645834.1"/>
    <property type="molecule type" value="Genomic_DNA"/>
</dbReference>
<dbReference type="InterPro" id="IPR036188">
    <property type="entry name" value="FAD/NAD-bd_sf"/>
</dbReference>
<comment type="caution">
    <text evidence="3">The sequence shown here is derived from an EMBL/GenBank/DDBJ whole genome shotgun (WGS) entry which is preliminary data.</text>
</comment>
<accession>A0A4S3J1I2</accession>
<dbReference type="STRING" id="1220188.A0A4S3J1I2"/>
<name>A0A4S3J1I2_9EURO</name>
<dbReference type="Gene3D" id="3.90.660.10">
    <property type="match status" value="1"/>
</dbReference>
<reference evidence="3 4" key="1">
    <citation type="submission" date="2019-03" db="EMBL/GenBank/DDBJ databases">
        <title>The genome sequence of a newly discovered highly antifungal drug resistant Aspergillus species, Aspergillus tanneri NIH 1004.</title>
        <authorList>
            <person name="Mounaud S."/>
            <person name="Singh I."/>
            <person name="Joardar V."/>
            <person name="Pakala S."/>
            <person name="Pakala S."/>
            <person name="Venepally P."/>
            <person name="Hoover J."/>
            <person name="Nierman W."/>
            <person name="Chung J."/>
            <person name="Losada L."/>
        </authorList>
    </citation>
    <scope>NUCLEOTIDE SEQUENCE [LARGE SCALE GENOMIC DNA]</scope>
    <source>
        <strain evidence="3 4">NIH1004</strain>
    </source>
</reference>
<dbReference type="OrthoDB" id="7777654at2759"/>
<reference evidence="2 5" key="2">
    <citation type="submission" date="2019-08" db="EMBL/GenBank/DDBJ databases">
        <title>The genome sequence of a newly discovered highly antifungal drug resistant Aspergillus species, Aspergillus tanneri NIH 1004.</title>
        <authorList>
            <person name="Mounaud S."/>
            <person name="Singh I."/>
            <person name="Joardar V."/>
            <person name="Pakala S."/>
            <person name="Pakala S."/>
            <person name="Venepally P."/>
            <person name="Chung J.K."/>
            <person name="Losada L."/>
            <person name="Nierman W.C."/>
        </authorList>
    </citation>
    <scope>NUCLEOTIDE SEQUENCE [LARGE SCALE GENOMIC DNA]</scope>
    <source>
        <strain evidence="2 5">NIH1004</strain>
    </source>
</reference>
<sequence length="616" mass="69726">MTDYRSQWARRVIREKLFQELTLLSSRPPSGNAPRVPIVGMIPPPESPLDLPPIESLHKGANGAPSTPELPEDFKVCIIGAGIAGLYIALILDKLQIPHLSYKILEASDRVGGRVYTHNFSRTAHDYYDIGAMRYPDIPIMRRTFDLFKMMNISTIPYYLQGKNCPQRFNDRTVLPTAVTETDPFHVSVAKGGSVPNDVVDTWSSILEASFRPYKDEMKKNFEDGFAMLMEVDNYSTREYLKRPVKPGEIGGYDFYSIQWMETQNTSTGLFDQAFSESVMDSFDFDYGPNVQWHCIEGGTEILTKAMQAEIDKKPEPPIQKNTRVTGIGIDRSKEGTDNNIIVHCAEGEPQPYATVFNTTSLGCLQRMDLTELELHPTQKDAIRCLHYDHSVKVAIKFRHPWWRTKCGIVEGGVASTDLPLRTCVYPSYNIHDSEDEPAVLLVSYTWAQDATRVASLVKNEAHPQPDPDCALMQVILYNLWLLHCNNIKSVEDIKEEYMEHHAYSWSDDPDMAGAFALYGPGQFSNFYAYLTRPAADSKFHIVGEASSTHHAWIVGALDSAYAAVHRFLLRFKQHDYITKLEKMFNTVDELEPGLHGTEDWQVVLGMLRKGQHVTV</sequence>
<dbReference type="InterPro" id="IPR002937">
    <property type="entry name" value="Amino_oxidase"/>
</dbReference>
<dbReference type="EMBL" id="SOSA01000801">
    <property type="protein sequence ID" value="THC88619.1"/>
    <property type="molecule type" value="Genomic_DNA"/>
</dbReference>
<dbReference type="AlphaFoldDB" id="A0A4S3J1I2"/>